<evidence type="ECO:0000259" key="1">
    <source>
        <dbReference type="PROSITE" id="PS51824"/>
    </source>
</evidence>
<feature type="non-terminal residue" evidence="2">
    <location>
        <position position="168"/>
    </location>
</feature>
<dbReference type="Proteomes" id="UP000697127">
    <property type="component" value="Unassembled WGS sequence"/>
</dbReference>
<evidence type="ECO:0000313" key="2">
    <source>
        <dbReference type="EMBL" id="KAG0686348.1"/>
    </source>
</evidence>
<comment type="caution">
    <text evidence="2">The sequence shown here is derived from an EMBL/GenBank/DDBJ whole genome shotgun (WGS) entry which is preliminary data.</text>
</comment>
<dbReference type="PROSITE" id="PS51824">
    <property type="entry name" value="FLO11"/>
    <property type="match status" value="1"/>
</dbReference>
<feature type="domain" description="Flo11" evidence="1">
    <location>
        <begin position="16"/>
        <end position="168"/>
    </location>
</feature>
<evidence type="ECO:0000313" key="3">
    <source>
        <dbReference type="Proteomes" id="UP000697127"/>
    </source>
</evidence>
<proteinExistence type="predicted"/>
<reference evidence="2" key="1">
    <citation type="submission" date="2020-11" db="EMBL/GenBank/DDBJ databases">
        <title>Kefir isolates.</title>
        <authorList>
            <person name="Marcisauskas S."/>
            <person name="Kim Y."/>
            <person name="Blasche S."/>
        </authorList>
    </citation>
    <scope>NUCLEOTIDE SEQUENCE</scope>
    <source>
        <strain evidence="2">Olga-1</strain>
    </source>
</reference>
<gene>
    <name evidence="2" type="ORF">C6P40_004369</name>
</gene>
<keyword evidence="3" id="KW-1185">Reference proteome</keyword>
<dbReference type="InterPro" id="IPR018789">
    <property type="entry name" value="Flo11"/>
</dbReference>
<protein>
    <recommendedName>
        <fullName evidence="1">Flo11 domain-containing protein</fullName>
    </recommendedName>
</protein>
<feature type="non-terminal residue" evidence="2">
    <location>
        <position position="1"/>
    </location>
</feature>
<dbReference type="AlphaFoldDB" id="A0A9P6WIE9"/>
<organism evidence="2 3">
    <name type="scientific">Pichia californica</name>
    <dbReference type="NCBI Taxonomy" id="460514"/>
    <lineage>
        <taxon>Eukaryota</taxon>
        <taxon>Fungi</taxon>
        <taxon>Dikarya</taxon>
        <taxon>Ascomycota</taxon>
        <taxon>Saccharomycotina</taxon>
        <taxon>Pichiomycetes</taxon>
        <taxon>Pichiales</taxon>
        <taxon>Pichiaceae</taxon>
        <taxon>Pichia</taxon>
    </lineage>
</organism>
<dbReference type="Pfam" id="PF10182">
    <property type="entry name" value="Flo11"/>
    <property type="match status" value="1"/>
</dbReference>
<sequence length="168" mass="18118">AFALASGIELEKRDYSTVTCTSDGTYQTSGTVAQQVTTCSLSTFNHGYPSAIINFAGPVKKLESDLYEATMSFSGTDCSKFNNVEEIKIIGGASSVIIYSWNSPGNNQKLLSNGCNWVAPFAFTARYDSSSGLYCMKDGMQIQYDMSSGSWDYSFGCGSGGQYDFAEV</sequence>
<name>A0A9P6WIE9_9ASCO</name>
<accession>A0A9P6WIE9</accession>
<dbReference type="EMBL" id="PUHW01000580">
    <property type="protein sequence ID" value="KAG0686348.1"/>
    <property type="molecule type" value="Genomic_DNA"/>
</dbReference>